<name>A0AA39KXX4_9HYME</name>
<dbReference type="EMBL" id="JAQQBS010000001">
    <property type="protein sequence ID" value="KAK0177998.1"/>
    <property type="molecule type" value="Genomic_DNA"/>
</dbReference>
<reference evidence="1" key="2">
    <citation type="submission" date="2023-03" db="EMBL/GenBank/DDBJ databases">
        <authorList>
            <person name="Inwood S.N."/>
            <person name="Skelly J.G."/>
            <person name="Guhlin J."/>
            <person name="Harrop T.W.R."/>
            <person name="Goldson S.G."/>
            <person name="Dearden P.K."/>
        </authorList>
    </citation>
    <scope>NUCLEOTIDE SEQUENCE</scope>
    <source>
        <strain evidence="1">Irish</strain>
        <tissue evidence="1">Whole body</tissue>
    </source>
</reference>
<reference evidence="1" key="1">
    <citation type="journal article" date="2023" name="bioRxiv">
        <title>Scaffold-level genome assemblies of two parasitoid biocontrol wasps reveal the parthenogenesis mechanism and an associated novel virus.</title>
        <authorList>
            <person name="Inwood S."/>
            <person name="Skelly J."/>
            <person name="Guhlin J."/>
            <person name="Harrop T."/>
            <person name="Goldson S."/>
            <person name="Dearden P."/>
        </authorList>
    </citation>
    <scope>NUCLEOTIDE SEQUENCE</scope>
    <source>
        <strain evidence="1">Irish</strain>
        <tissue evidence="1">Whole body</tissue>
    </source>
</reference>
<evidence type="ECO:0000313" key="2">
    <source>
        <dbReference type="Proteomes" id="UP001168990"/>
    </source>
</evidence>
<protein>
    <submittedName>
        <fullName evidence="1">Uncharacterized protein</fullName>
    </submittedName>
</protein>
<proteinExistence type="predicted"/>
<sequence>MIASGEVSLIYNTMRPCAAWLYPSALEGGNGDDDGDGSGGGGGGGGGIAKGNQGGSCHNYALPSSTVLFCRTAYLWTIKRFDQVTLRLGDTFPVSPSRD</sequence>
<keyword evidence="2" id="KW-1185">Reference proteome</keyword>
<dbReference type="Proteomes" id="UP001168990">
    <property type="component" value="Unassembled WGS sequence"/>
</dbReference>
<gene>
    <name evidence="1" type="ORF">PV328_001986</name>
</gene>
<comment type="caution">
    <text evidence="1">The sequence shown here is derived from an EMBL/GenBank/DDBJ whole genome shotgun (WGS) entry which is preliminary data.</text>
</comment>
<dbReference type="AlphaFoldDB" id="A0AA39KXX4"/>
<evidence type="ECO:0000313" key="1">
    <source>
        <dbReference type="EMBL" id="KAK0177998.1"/>
    </source>
</evidence>
<accession>A0AA39KXX4</accession>
<organism evidence="1 2">
    <name type="scientific">Microctonus aethiopoides</name>
    <dbReference type="NCBI Taxonomy" id="144406"/>
    <lineage>
        <taxon>Eukaryota</taxon>
        <taxon>Metazoa</taxon>
        <taxon>Ecdysozoa</taxon>
        <taxon>Arthropoda</taxon>
        <taxon>Hexapoda</taxon>
        <taxon>Insecta</taxon>
        <taxon>Pterygota</taxon>
        <taxon>Neoptera</taxon>
        <taxon>Endopterygota</taxon>
        <taxon>Hymenoptera</taxon>
        <taxon>Apocrita</taxon>
        <taxon>Ichneumonoidea</taxon>
        <taxon>Braconidae</taxon>
        <taxon>Euphorinae</taxon>
        <taxon>Microctonus</taxon>
    </lineage>
</organism>